<sequence>MRSPLSLPDRAARLARTVRSLHPLQVLARPASAALTRVVRRVPCAGAPAIRAAFPPADPRLRAFAARDRERASARLARLPPGSMLRAYEAAYGFEALGEAALLSSALPAASGVALAPYPSSVRARQLALAARLGARGAGRELARACRAILVHPELHLLGNHLLENGLGLACGGAVAEGLEADAWWRAGAALLAWQLPEQFLADGGHFEGSASYHLWLLAGLLEAIELADASGRGAPALWRETARAALAWASAVRAPDGAYPLFNDAALDAAPALDDVLSLGEACGLPVHRGAPAAAAEPGAALLDPTGWALLSVPGAWLAFDAGPDGAPYQPGHAHADALGFELWIDGVRTVVDYGVESYGEPAARAATRATRAHSTVEIDDTDSCEVWGGFRVGRRARARLLALGADAGGARAEASHDGYAWMPGGPAHRRRVELRPGRLEITDTVTGPFRRAVSRLRLDAGAAARVRVTADGALAPPSPGRWYPRHGDPLPAIVLARELPQGGVLRWVLDW</sequence>
<dbReference type="InterPro" id="IPR031680">
    <property type="entry name" value="Hepar_II_III_N"/>
</dbReference>
<accession>A0A4P2PY64</accession>
<dbReference type="EMBL" id="CP012670">
    <property type="protein sequence ID" value="AUX21508.1"/>
    <property type="molecule type" value="Genomic_DNA"/>
</dbReference>
<evidence type="ECO:0000256" key="3">
    <source>
        <dbReference type="ARBA" id="ARBA00022764"/>
    </source>
</evidence>
<evidence type="ECO:0000256" key="1">
    <source>
        <dbReference type="ARBA" id="ARBA00004418"/>
    </source>
</evidence>
<dbReference type="GO" id="GO:0042597">
    <property type="term" value="C:periplasmic space"/>
    <property type="evidence" value="ECO:0007669"/>
    <property type="project" value="UniProtKB-SubCell"/>
</dbReference>
<keyword evidence="4" id="KW-0456">Lyase</keyword>
<organism evidence="7 8">
    <name type="scientific">Sorangium cellulosum</name>
    <name type="common">Polyangium cellulosum</name>
    <dbReference type="NCBI Taxonomy" id="56"/>
    <lineage>
        <taxon>Bacteria</taxon>
        <taxon>Pseudomonadati</taxon>
        <taxon>Myxococcota</taxon>
        <taxon>Polyangia</taxon>
        <taxon>Polyangiales</taxon>
        <taxon>Polyangiaceae</taxon>
        <taxon>Sorangium</taxon>
    </lineage>
</organism>
<evidence type="ECO:0000259" key="5">
    <source>
        <dbReference type="Pfam" id="PF07940"/>
    </source>
</evidence>
<dbReference type="InterPro" id="IPR008929">
    <property type="entry name" value="Chondroitin_lyas"/>
</dbReference>
<evidence type="ECO:0000313" key="7">
    <source>
        <dbReference type="EMBL" id="AUX21508.1"/>
    </source>
</evidence>
<keyword evidence="3" id="KW-0574">Periplasm</keyword>
<dbReference type="PANTHER" id="PTHR39210:SF1">
    <property type="entry name" value="HEPARIN-SULFATE LYASE"/>
    <property type="match status" value="1"/>
</dbReference>
<feature type="domain" description="Heparinase II/III-like C-terminal" evidence="5">
    <location>
        <begin position="301"/>
        <end position="475"/>
    </location>
</feature>
<dbReference type="Gene3D" id="1.50.10.100">
    <property type="entry name" value="Chondroitin AC/alginate lyase"/>
    <property type="match status" value="1"/>
</dbReference>
<dbReference type="GO" id="GO:0016829">
    <property type="term" value="F:lyase activity"/>
    <property type="evidence" value="ECO:0007669"/>
    <property type="project" value="UniProtKB-KW"/>
</dbReference>
<comment type="subcellular location">
    <subcellularLocation>
        <location evidence="1">Periplasm</location>
    </subcellularLocation>
</comment>
<evidence type="ECO:0000259" key="6">
    <source>
        <dbReference type="Pfam" id="PF16889"/>
    </source>
</evidence>
<gene>
    <name evidence="7" type="ORF">SOCEGT47_019940</name>
</gene>
<reference evidence="7 8" key="1">
    <citation type="submission" date="2015-09" db="EMBL/GenBank/DDBJ databases">
        <title>Sorangium comparison.</title>
        <authorList>
            <person name="Zaburannyi N."/>
            <person name="Bunk B."/>
            <person name="Overmann J."/>
            <person name="Mueller R."/>
        </authorList>
    </citation>
    <scope>NUCLEOTIDE SEQUENCE [LARGE SCALE GENOMIC DNA]</scope>
    <source>
        <strain evidence="7 8">So ceGT47</strain>
    </source>
</reference>
<dbReference type="InterPro" id="IPR012480">
    <property type="entry name" value="Hepar_II_III_C"/>
</dbReference>
<name>A0A4P2PY64_SORCE</name>
<dbReference type="Gene3D" id="2.70.98.70">
    <property type="match status" value="1"/>
</dbReference>
<feature type="domain" description="Heparin-sulfate lyase N-terminal" evidence="6">
    <location>
        <begin position="158"/>
        <end position="270"/>
    </location>
</feature>
<dbReference type="AlphaFoldDB" id="A0A4P2PY64"/>
<evidence type="ECO:0000256" key="4">
    <source>
        <dbReference type="ARBA" id="ARBA00023239"/>
    </source>
</evidence>
<dbReference type="Pfam" id="PF07940">
    <property type="entry name" value="Hepar_II_III_C"/>
    <property type="match status" value="1"/>
</dbReference>
<protein>
    <submittedName>
        <fullName evidence="7">Uncharacterized protein</fullName>
    </submittedName>
</protein>
<keyword evidence="2" id="KW-0732">Signal</keyword>
<evidence type="ECO:0000256" key="2">
    <source>
        <dbReference type="ARBA" id="ARBA00022729"/>
    </source>
</evidence>
<dbReference type="RefSeq" id="WP_242516066.1">
    <property type="nucleotide sequence ID" value="NZ_CP012670.1"/>
</dbReference>
<proteinExistence type="predicted"/>
<dbReference type="PANTHER" id="PTHR39210">
    <property type="entry name" value="HEPARIN-SULFATE LYASE"/>
    <property type="match status" value="1"/>
</dbReference>
<evidence type="ECO:0000313" key="8">
    <source>
        <dbReference type="Proteomes" id="UP000295781"/>
    </source>
</evidence>
<dbReference type="SUPFAM" id="SSF48230">
    <property type="entry name" value="Chondroitin AC/alginate lyase"/>
    <property type="match status" value="1"/>
</dbReference>
<dbReference type="Pfam" id="PF16889">
    <property type="entry name" value="Hepar_II_III_N"/>
    <property type="match status" value="1"/>
</dbReference>
<dbReference type="Proteomes" id="UP000295781">
    <property type="component" value="Chromosome"/>
</dbReference>